<sequence>MIVPMAEIEAVPDLAGFPPNKAISCCSSRSNSLSKTNSLYFVPTAFVSTFRAK</sequence>
<organism evidence="1 2">
    <name type="scientific">Maylandia zebra</name>
    <name type="common">zebra mbuna</name>
    <dbReference type="NCBI Taxonomy" id="106582"/>
    <lineage>
        <taxon>Eukaryota</taxon>
        <taxon>Metazoa</taxon>
        <taxon>Chordata</taxon>
        <taxon>Craniata</taxon>
        <taxon>Vertebrata</taxon>
        <taxon>Euteleostomi</taxon>
        <taxon>Actinopterygii</taxon>
        <taxon>Neopterygii</taxon>
        <taxon>Teleostei</taxon>
        <taxon>Neoteleostei</taxon>
        <taxon>Acanthomorphata</taxon>
        <taxon>Ovalentaria</taxon>
        <taxon>Cichlomorphae</taxon>
        <taxon>Cichliformes</taxon>
        <taxon>Cichlidae</taxon>
        <taxon>African cichlids</taxon>
        <taxon>Pseudocrenilabrinae</taxon>
        <taxon>Haplochromini</taxon>
        <taxon>Maylandia</taxon>
        <taxon>Maylandia zebra complex</taxon>
    </lineage>
</organism>
<reference evidence="1" key="3">
    <citation type="submission" date="2025-09" db="UniProtKB">
        <authorList>
            <consortium name="Ensembl"/>
        </authorList>
    </citation>
    <scope>IDENTIFICATION</scope>
</reference>
<accession>A0A3P9AWW0</accession>
<reference evidence="1 2" key="1">
    <citation type="journal article" date="2014" name="Nature">
        <title>The genomic substrate for adaptive radiation in African cichlid fish.</title>
        <authorList>
            <person name="Brawand D."/>
            <person name="Wagner C.E."/>
            <person name="Li Y.I."/>
            <person name="Malinsky M."/>
            <person name="Keller I."/>
            <person name="Fan S."/>
            <person name="Simakov O."/>
            <person name="Ng A.Y."/>
            <person name="Lim Z.W."/>
            <person name="Bezault E."/>
            <person name="Turner-Maier J."/>
            <person name="Johnson J."/>
            <person name="Alcazar R."/>
            <person name="Noh H.J."/>
            <person name="Russell P."/>
            <person name="Aken B."/>
            <person name="Alfoldi J."/>
            <person name="Amemiya C."/>
            <person name="Azzouzi N."/>
            <person name="Baroiller J.F."/>
            <person name="Barloy-Hubler F."/>
            <person name="Berlin A."/>
            <person name="Bloomquist R."/>
            <person name="Carleton K.L."/>
            <person name="Conte M.A."/>
            <person name="D'Cotta H."/>
            <person name="Eshel O."/>
            <person name="Gaffney L."/>
            <person name="Galibert F."/>
            <person name="Gante H.F."/>
            <person name="Gnerre S."/>
            <person name="Greuter L."/>
            <person name="Guyon R."/>
            <person name="Haddad N.S."/>
            <person name="Haerty W."/>
            <person name="Harris R.M."/>
            <person name="Hofmann H.A."/>
            <person name="Hourlier T."/>
            <person name="Hulata G."/>
            <person name="Jaffe D.B."/>
            <person name="Lara M."/>
            <person name="Lee A.P."/>
            <person name="MacCallum I."/>
            <person name="Mwaiko S."/>
            <person name="Nikaido M."/>
            <person name="Nishihara H."/>
            <person name="Ozouf-Costaz C."/>
            <person name="Penman D.J."/>
            <person name="Przybylski D."/>
            <person name="Rakotomanga M."/>
            <person name="Renn S.C.P."/>
            <person name="Ribeiro F.J."/>
            <person name="Ron M."/>
            <person name="Salzburger W."/>
            <person name="Sanchez-Pulido L."/>
            <person name="Santos M.E."/>
            <person name="Searle S."/>
            <person name="Sharpe T."/>
            <person name="Swofford R."/>
            <person name="Tan F.J."/>
            <person name="Williams L."/>
            <person name="Young S."/>
            <person name="Yin S."/>
            <person name="Okada N."/>
            <person name="Kocher T.D."/>
            <person name="Miska E.A."/>
            <person name="Lander E.S."/>
            <person name="Venkatesh B."/>
            <person name="Fernald R.D."/>
            <person name="Meyer A."/>
            <person name="Ponting C.P."/>
            <person name="Streelman J.T."/>
            <person name="Lindblad-Toh K."/>
            <person name="Seehausen O."/>
            <person name="Di Palma F."/>
        </authorList>
    </citation>
    <scope>NUCLEOTIDE SEQUENCE</scope>
</reference>
<proteinExistence type="predicted"/>
<dbReference type="Proteomes" id="UP000265160">
    <property type="component" value="LG2"/>
</dbReference>
<dbReference type="AlphaFoldDB" id="A0A3P9AWW0"/>
<evidence type="ECO:0000313" key="2">
    <source>
        <dbReference type="Proteomes" id="UP000265160"/>
    </source>
</evidence>
<dbReference type="Ensembl" id="ENSMZET00005002249.1">
    <property type="protein sequence ID" value="ENSMZEP00005002148.1"/>
    <property type="gene ID" value="ENSMZEG00005001713.1"/>
</dbReference>
<reference evidence="1" key="2">
    <citation type="submission" date="2025-08" db="UniProtKB">
        <authorList>
            <consortium name="Ensembl"/>
        </authorList>
    </citation>
    <scope>IDENTIFICATION</scope>
</reference>
<evidence type="ECO:0000313" key="1">
    <source>
        <dbReference type="Ensembl" id="ENSMZEP00005002148.1"/>
    </source>
</evidence>
<protein>
    <submittedName>
        <fullName evidence="1">Uncharacterized protein</fullName>
    </submittedName>
</protein>
<name>A0A3P9AWW0_9CICH</name>
<keyword evidence="2" id="KW-1185">Reference proteome</keyword>